<dbReference type="AlphaFoldDB" id="A0A7W5ZYP6"/>
<name>A0A7W5ZYP6_9SPHN</name>
<feature type="compositionally biased region" description="Low complexity" evidence="1">
    <location>
        <begin position="136"/>
        <end position="153"/>
    </location>
</feature>
<dbReference type="Gene3D" id="3.30.1150.10">
    <property type="match status" value="1"/>
</dbReference>
<organism evidence="2 3">
    <name type="scientific">Novosphingobium hassiacum</name>
    <dbReference type="NCBI Taxonomy" id="173676"/>
    <lineage>
        <taxon>Bacteria</taxon>
        <taxon>Pseudomonadati</taxon>
        <taxon>Pseudomonadota</taxon>
        <taxon>Alphaproteobacteria</taxon>
        <taxon>Sphingomonadales</taxon>
        <taxon>Sphingomonadaceae</taxon>
        <taxon>Novosphingobium</taxon>
    </lineage>
</organism>
<proteinExistence type="predicted"/>
<accession>A0A7W5ZYP6</accession>
<keyword evidence="3" id="KW-1185">Reference proteome</keyword>
<comment type="caution">
    <text evidence="2">The sequence shown here is derived from an EMBL/GenBank/DDBJ whole genome shotgun (WGS) entry which is preliminary data.</text>
</comment>
<evidence type="ECO:0000313" key="3">
    <source>
        <dbReference type="Proteomes" id="UP000562395"/>
    </source>
</evidence>
<dbReference type="EMBL" id="JACICY010000014">
    <property type="protein sequence ID" value="MBB3862480.1"/>
    <property type="molecule type" value="Genomic_DNA"/>
</dbReference>
<dbReference type="Proteomes" id="UP000562395">
    <property type="component" value="Unassembled WGS sequence"/>
</dbReference>
<gene>
    <name evidence="2" type="ORF">GGQ88_003781</name>
</gene>
<evidence type="ECO:0008006" key="4">
    <source>
        <dbReference type="Google" id="ProtNLM"/>
    </source>
</evidence>
<reference evidence="2 3" key="1">
    <citation type="submission" date="2020-08" db="EMBL/GenBank/DDBJ databases">
        <title>Genomic Encyclopedia of Type Strains, Phase IV (KMG-IV): sequencing the most valuable type-strain genomes for metagenomic binning, comparative biology and taxonomic classification.</title>
        <authorList>
            <person name="Goeker M."/>
        </authorList>
    </citation>
    <scope>NUCLEOTIDE SEQUENCE [LARGE SCALE GENOMIC DNA]</scope>
    <source>
        <strain evidence="2 3">DSM 14552</strain>
    </source>
</reference>
<evidence type="ECO:0000256" key="1">
    <source>
        <dbReference type="SAM" id="MobiDB-lite"/>
    </source>
</evidence>
<dbReference type="RefSeq" id="WP_183614961.1">
    <property type="nucleotide sequence ID" value="NZ_JACICY010000014.1"/>
</dbReference>
<protein>
    <recommendedName>
        <fullName evidence="4">Cell envelope biogenesis protein TolA</fullName>
    </recommendedName>
</protein>
<evidence type="ECO:0000313" key="2">
    <source>
        <dbReference type="EMBL" id="MBB3862480.1"/>
    </source>
</evidence>
<sequence length="303" mass="31300">MLLHLGLLALLLLVTFPTRNLVLPPAGMEIEILDLDHAMPLPQPELAHQESSETAARPLAAALQSEPAAIVSPVPNEPPPIQQPVPRASAPAMPEPVVSPVRVNAPVAPALGPGPVRVLAPAVPAPPTPPLPAPPSAAMSRAAPSPAASTPAPRRLDAAALARTLGTVTGAASRPRLNSAAIGSAIGQAVPRGVAGLTIRQRTNLAEMIRSQITPCWNPPQVEETSGHVTILMRIKLGRDGAVAGAPVVSHVSGQTAANGAYANAVTGSVRRAILRCSPLKLPSELYEAWADVEINFDPRDVQ</sequence>
<feature type="region of interest" description="Disordered" evidence="1">
    <location>
        <begin position="127"/>
        <end position="153"/>
    </location>
</feature>